<evidence type="ECO:0000256" key="4">
    <source>
        <dbReference type="ARBA" id="ARBA00022964"/>
    </source>
</evidence>
<dbReference type="Proteomes" id="UP000244898">
    <property type="component" value="Unassembled WGS sequence"/>
</dbReference>
<dbReference type="GO" id="GO:0046872">
    <property type="term" value="F:metal ion binding"/>
    <property type="evidence" value="ECO:0007669"/>
    <property type="project" value="UniProtKB-KW"/>
</dbReference>
<name>A0A2R8C3W3_9RHOB</name>
<dbReference type="InterPro" id="IPR050411">
    <property type="entry name" value="AlphaKG_dependent_hydroxylases"/>
</dbReference>
<evidence type="ECO:0000313" key="8">
    <source>
        <dbReference type="EMBL" id="SPJ27124.1"/>
    </source>
</evidence>
<dbReference type="GO" id="GO:0008336">
    <property type="term" value="F:gamma-butyrobetaine dioxygenase activity"/>
    <property type="evidence" value="ECO:0007669"/>
    <property type="project" value="UniProtKB-EC"/>
</dbReference>
<dbReference type="RefSeq" id="WP_108785398.1">
    <property type="nucleotide sequence ID" value="NZ_ONZG01000001.1"/>
</dbReference>
<dbReference type="Gene3D" id="3.30.2020.30">
    <property type="match status" value="1"/>
</dbReference>
<dbReference type="InterPro" id="IPR038492">
    <property type="entry name" value="GBBH-like_N_sf"/>
</dbReference>
<dbReference type="AlphaFoldDB" id="A0A2R8C3W3"/>
<feature type="domain" description="TauD/TfdA-like" evidence="7">
    <location>
        <begin position="124"/>
        <end position="346"/>
    </location>
</feature>
<evidence type="ECO:0000313" key="9">
    <source>
        <dbReference type="Proteomes" id="UP000244898"/>
    </source>
</evidence>
<evidence type="ECO:0000256" key="6">
    <source>
        <dbReference type="ARBA" id="ARBA00023004"/>
    </source>
</evidence>
<accession>A0A2R8C3W3</accession>
<dbReference type="InterPro" id="IPR003819">
    <property type="entry name" value="TauD/TfdA-like"/>
</dbReference>
<dbReference type="PANTHER" id="PTHR10696:SF25">
    <property type="entry name" value="OXIDOREDUCTASE AIM17-RELATED"/>
    <property type="match status" value="1"/>
</dbReference>
<keyword evidence="6" id="KW-0408">Iron</keyword>
<dbReference type="InterPro" id="IPR042098">
    <property type="entry name" value="TauD-like_sf"/>
</dbReference>
<keyword evidence="4 8" id="KW-0223">Dioxygenase</keyword>
<dbReference type="EC" id="1.14.11.1" evidence="8"/>
<dbReference type="EMBL" id="ONZG01000001">
    <property type="protein sequence ID" value="SPJ27124.1"/>
    <property type="molecule type" value="Genomic_DNA"/>
</dbReference>
<comment type="similarity">
    <text evidence="2">Belongs to the gamma-BBH/TMLD family.</text>
</comment>
<evidence type="ECO:0000256" key="1">
    <source>
        <dbReference type="ARBA" id="ARBA00001954"/>
    </source>
</evidence>
<dbReference type="OrthoDB" id="979809at2"/>
<evidence type="ECO:0000259" key="7">
    <source>
        <dbReference type="Pfam" id="PF02668"/>
    </source>
</evidence>
<evidence type="ECO:0000256" key="2">
    <source>
        <dbReference type="ARBA" id="ARBA00008654"/>
    </source>
</evidence>
<evidence type="ECO:0000256" key="3">
    <source>
        <dbReference type="ARBA" id="ARBA00022723"/>
    </source>
</evidence>
<dbReference type="PANTHER" id="PTHR10696">
    <property type="entry name" value="GAMMA-BUTYROBETAINE HYDROXYLASE-RELATED"/>
    <property type="match status" value="1"/>
</dbReference>
<gene>
    <name evidence="8" type="ORF">TRM7615_00605</name>
</gene>
<protein>
    <submittedName>
        <fullName evidence="8">Gamma-butyrobetaine dioxygenase</fullName>
        <ecNumber evidence="8">1.14.11.1</ecNumber>
    </submittedName>
</protein>
<dbReference type="GO" id="GO:0045329">
    <property type="term" value="P:carnitine biosynthetic process"/>
    <property type="evidence" value="ECO:0007669"/>
    <property type="project" value="TreeGrafter"/>
</dbReference>
<sequence length="377" mass="42426">MSVTLTDTGLRVALPDGEAYFNAFWLRDNCASSFDAETRERVFDICALDGDPVIATAWADGEALVVDWQGEDHQSRYSLDWLMGCARGAPRTDPASIPRALWRSDKAFKRFDRADLDRDQIRCDWAPALIEDGVAIVEGLEDSDQALTDLANLLGDVRPSVTGSYFDVQVHVGPVNLAFTAAELELHTDTPAEETPPGVQFLHCRANSVEGGDSLFLDGAAAAEDFRKRYPDEFELLATVTAPFYYEHDAFDWRARQRVIELDVGGAVSGLTVSQHMADVFDMPQELLDRYYPAFVRFMRWLRRPEYLVQFRLNAGECIIFDNHRIVHGRAAYSADSGQRHLRGCYIDRGELRSTYRTLYRKTGQTAPSQGQSARHE</sequence>
<organism evidence="8 9">
    <name type="scientific">Falsiruegeria mediterranea M17</name>
    <dbReference type="NCBI Taxonomy" id="1200281"/>
    <lineage>
        <taxon>Bacteria</taxon>
        <taxon>Pseudomonadati</taxon>
        <taxon>Pseudomonadota</taxon>
        <taxon>Alphaproteobacteria</taxon>
        <taxon>Rhodobacterales</taxon>
        <taxon>Roseobacteraceae</taxon>
        <taxon>Falsiruegeria</taxon>
    </lineage>
</organism>
<reference evidence="9" key="1">
    <citation type="submission" date="2018-03" db="EMBL/GenBank/DDBJ databases">
        <authorList>
            <person name="Rodrigo-Torres L."/>
            <person name="Arahal R. D."/>
            <person name="Lucena T."/>
        </authorList>
    </citation>
    <scope>NUCLEOTIDE SEQUENCE [LARGE SCALE GENOMIC DNA]</scope>
    <source>
        <strain evidence="9">CECT 7615</strain>
    </source>
</reference>
<dbReference type="SUPFAM" id="SSF51197">
    <property type="entry name" value="Clavaminate synthase-like"/>
    <property type="match status" value="1"/>
</dbReference>
<keyword evidence="3" id="KW-0479">Metal-binding</keyword>
<keyword evidence="9" id="KW-1185">Reference proteome</keyword>
<keyword evidence="5 8" id="KW-0560">Oxidoreductase</keyword>
<proteinExistence type="inferred from homology"/>
<comment type="cofactor">
    <cofactor evidence="1">
        <name>Fe(2+)</name>
        <dbReference type="ChEBI" id="CHEBI:29033"/>
    </cofactor>
</comment>
<evidence type="ECO:0000256" key="5">
    <source>
        <dbReference type="ARBA" id="ARBA00023002"/>
    </source>
</evidence>
<dbReference type="Gene3D" id="3.60.130.10">
    <property type="entry name" value="Clavaminate synthase-like"/>
    <property type="match status" value="1"/>
</dbReference>
<dbReference type="Pfam" id="PF02668">
    <property type="entry name" value="TauD"/>
    <property type="match status" value="1"/>
</dbReference>